<dbReference type="InterPro" id="IPR033738">
    <property type="entry name" value="AsnB_N"/>
</dbReference>
<dbReference type="KEGG" id="tsph:KIH39_24015"/>
<organism evidence="11 12">
    <name type="scientific">Telmatocola sphagniphila</name>
    <dbReference type="NCBI Taxonomy" id="1123043"/>
    <lineage>
        <taxon>Bacteria</taxon>
        <taxon>Pseudomonadati</taxon>
        <taxon>Planctomycetota</taxon>
        <taxon>Planctomycetia</taxon>
        <taxon>Gemmatales</taxon>
        <taxon>Gemmataceae</taxon>
    </lineage>
</organism>
<proteinExistence type="inferred from homology"/>
<dbReference type="GO" id="GO:0005524">
    <property type="term" value="F:ATP binding"/>
    <property type="evidence" value="ECO:0007669"/>
    <property type="project" value="UniProtKB-KW"/>
</dbReference>
<dbReference type="PANTHER" id="PTHR43284:SF1">
    <property type="entry name" value="ASPARAGINE SYNTHETASE"/>
    <property type="match status" value="1"/>
</dbReference>
<evidence type="ECO:0000313" key="12">
    <source>
        <dbReference type="Proteomes" id="UP000676194"/>
    </source>
</evidence>
<gene>
    <name evidence="11" type="primary">asnB</name>
    <name evidence="11" type="ORF">KIH39_24015</name>
</gene>
<dbReference type="AlphaFoldDB" id="A0A8E6B645"/>
<keyword evidence="11" id="KW-0436">Ligase</keyword>
<dbReference type="SUPFAM" id="SSF56235">
    <property type="entry name" value="N-terminal nucleophile aminohydrolases (Ntn hydrolases)"/>
    <property type="match status" value="1"/>
</dbReference>
<evidence type="ECO:0000259" key="10">
    <source>
        <dbReference type="PROSITE" id="PS51278"/>
    </source>
</evidence>
<dbReference type="Pfam" id="PF00733">
    <property type="entry name" value="Asn_synthase"/>
    <property type="match status" value="1"/>
</dbReference>
<feature type="active site" description="For GATase activity" evidence="8">
    <location>
        <position position="2"/>
    </location>
</feature>
<sequence length="637" mass="70629">MCGIAGAYGKLNDRIVDAVRVADATQKHRGPDDNGFWLDQSAGVALAHRRLSILDLSPLGHQPMIHQASGTVLIFNGEIYNYCDLRDELLSAGHTFISHSDTEVILKAYVQWGPDCIKRLEGMFALAVWNPQRRELLLARDPLGQKPFYYTFLPDGDGGQALLFSSELRSLLASGLVERKLSPSAVSNYVWNGFVPGPETIVKGVVQLPPGHLMIFKEGQKELPSPQMYWTLPPAEEGKIDPVDVEHLLKKVLKEHLATDVPLGVFLSGGIDSSAIAKMAVDVSSSPVMTFTIGFHDSNLDETEAASRIAAALNTDHTNIQLQGNEFLRLLPSAMESLDQPTFDGLNSYIVSRAVRKAGLTVALAGTGGDELFGGYRSFRDIPMANRWGRRLRSVPKPVRNFVGALASGRSQEIRPQTRWGKVQSVIETGGNLLSVYQLAYGLFTPEFANTLLGKRPNTSSFQGLPKDRFIDLLKQVQKESSLTAVSRLEFSLFLGDRLLRDTDAASMASSLEVRLPLLDRRVVEAVGKLSPEDRYFPLGQKAFLRERILRGLDPALFDSPKKGFVLPFETWCRGPLKPSLDASFNEVDTIRSIGLDPVPVQKLWKAFLDNQPGLYWSRIWSLHTIIDWCKRHQVTL</sequence>
<dbReference type="Pfam" id="PF13537">
    <property type="entry name" value="GATase_7"/>
    <property type="match status" value="1"/>
</dbReference>
<evidence type="ECO:0000256" key="6">
    <source>
        <dbReference type="ARBA" id="ARBA00022962"/>
    </source>
</evidence>
<evidence type="ECO:0000256" key="1">
    <source>
        <dbReference type="ARBA" id="ARBA00005187"/>
    </source>
</evidence>
<dbReference type="CDD" id="cd00712">
    <property type="entry name" value="AsnB"/>
    <property type="match status" value="1"/>
</dbReference>
<dbReference type="PANTHER" id="PTHR43284">
    <property type="entry name" value="ASPARAGINE SYNTHETASE (GLUTAMINE-HYDROLYZING)"/>
    <property type="match status" value="1"/>
</dbReference>
<evidence type="ECO:0000256" key="4">
    <source>
        <dbReference type="ARBA" id="ARBA00022741"/>
    </source>
</evidence>
<dbReference type="Gene3D" id="3.40.50.620">
    <property type="entry name" value="HUPs"/>
    <property type="match status" value="1"/>
</dbReference>
<protein>
    <recommendedName>
        <fullName evidence="3">asparagine synthase (glutamine-hydrolyzing)</fullName>
        <ecNumber evidence="3">6.3.5.4</ecNumber>
    </recommendedName>
</protein>
<accession>A0A8E6B645</accession>
<evidence type="ECO:0000256" key="2">
    <source>
        <dbReference type="ARBA" id="ARBA00005752"/>
    </source>
</evidence>
<dbReference type="GO" id="GO:0006529">
    <property type="term" value="P:asparagine biosynthetic process"/>
    <property type="evidence" value="ECO:0007669"/>
    <property type="project" value="UniProtKB-KW"/>
</dbReference>
<dbReference type="SUPFAM" id="SSF52402">
    <property type="entry name" value="Adenine nucleotide alpha hydrolases-like"/>
    <property type="match status" value="1"/>
</dbReference>
<keyword evidence="5 9" id="KW-0067">ATP-binding</keyword>
<keyword evidence="4 9" id="KW-0547">Nucleotide-binding</keyword>
<dbReference type="Gene3D" id="3.60.20.10">
    <property type="entry name" value="Glutamine Phosphoribosylpyrophosphate, subunit 1, domain 1"/>
    <property type="match status" value="1"/>
</dbReference>
<dbReference type="GO" id="GO:0004066">
    <property type="term" value="F:asparagine synthase (glutamine-hydrolyzing) activity"/>
    <property type="evidence" value="ECO:0007669"/>
    <property type="project" value="UniProtKB-EC"/>
</dbReference>
<dbReference type="GO" id="GO:0005829">
    <property type="term" value="C:cytosol"/>
    <property type="evidence" value="ECO:0007669"/>
    <property type="project" value="TreeGrafter"/>
</dbReference>
<reference evidence="11" key="1">
    <citation type="submission" date="2021-05" db="EMBL/GenBank/DDBJ databases">
        <title>Complete genome sequence of the cellulolytic planctomycete Telmatocola sphagniphila SP2T and characterization of the first cellulase from planctomycetes.</title>
        <authorList>
            <person name="Rakitin A.L."/>
            <person name="Beletsky A.V."/>
            <person name="Naumoff D.G."/>
            <person name="Kulichevskaya I.S."/>
            <person name="Mardanov A.V."/>
            <person name="Ravin N.V."/>
            <person name="Dedysh S.N."/>
        </authorList>
    </citation>
    <scope>NUCLEOTIDE SEQUENCE</scope>
    <source>
        <strain evidence="11">SP2T</strain>
    </source>
</reference>
<dbReference type="PIRSF" id="PIRSF001589">
    <property type="entry name" value="Asn_synthetase_glu-h"/>
    <property type="match status" value="1"/>
</dbReference>
<evidence type="ECO:0000256" key="8">
    <source>
        <dbReference type="PIRSR" id="PIRSR001589-1"/>
    </source>
</evidence>
<evidence type="ECO:0000256" key="9">
    <source>
        <dbReference type="PIRSR" id="PIRSR001589-2"/>
    </source>
</evidence>
<feature type="domain" description="Glutamine amidotransferase type-2" evidence="10">
    <location>
        <begin position="2"/>
        <end position="219"/>
    </location>
</feature>
<dbReference type="EC" id="6.3.5.4" evidence="3"/>
<keyword evidence="8" id="KW-0061">Asparagine biosynthesis</keyword>
<keyword evidence="12" id="KW-1185">Reference proteome</keyword>
<dbReference type="Proteomes" id="UP000676194">
    <property type="component" value="Chromosome"/>
</dbReference>
<dbReference type="InterPro" id="IPR017932">
    <property type="entry name" value="GATase_2_dom"/>
</dbReference>
<evidence type="ECO:0000256" key="7">
    <source>
        <dbReference type="ARBA" id="ARBA00048741"/>
    </source>
</evidence>
<dbReference type="InterPro" id="IPR051786">
    <property type="entry name" value="ASN_synthetase/amidase"/>
</dbReference>
<dbReference type="InterPro" id="IPR014729">
    <property type="entry name" value="Rossmann-like_a/b/a_fold"/>
</dbReference>
<dbReference type="CDD" id="cd01991">
    <property type="entry name" value="Asn_synthase_B_C"/>
    <property type="match status" value="1"/>
</dbReference>
<dbReference type="EMBL" id="CP074694">
    <property type="protein sequence ID" value="QVL31866.1"/>
    <property type="molecule type" value="Genomic_DNA"/>
</dbReference>
<evidence type="ECO:0000256" key="5">
    <source>
        <dbReference type="ARBA" id="ARBA00022840"/>
    </source>
</evidence>
<keyword evidence="6 8" id="KW-0315">Glutamine amidotransferase</keyword>
<dbReference type="RefSeq" id="WP_213496256.1">
    <property type="nucleotide sequence ID" value="NZ_CP074694.1"/>
</dbReference>
<dbReference type="InterPro" id="IPR029055">
    <property type="entry name" value="Ntn_hydrolases_N"/>
</dbReference>
<comment type="similarity">
    <text evidence="2">Belongs to the asparagine synthetase family.</text>
</comment>
<evidence type="ECO:0000256" key="3">
    <source>
        <dbReference type="ARBA" id="ARBA00012737"/>
    </source>
</evidence>
<feature type="binding site" evidence="9">
    <location>
        <position position="293"/>
    </location>
    <ligand>
        <name>ATP</name>
        <dbReference type="ChEBI" id="CHEBI:30616"/>
    </ligand>
</feature>
<name>A0A8E6B645_9BACT</name>
<dbReference type="PROSITE" id="PS51278">
    <property type="entry name" value="GATASE_TYPE_2"/>
    <property type="match status" value="1"/>
</dbReference>
<keyword evidence="8" id="KW-0028">Amino-acid biosynthesis</keyword>
<evidence type="ECO:0000313" key="11">
    <source>
        <dbReference type="EMBL" id="QVL31866.1"/>
    </source>
</evidence>
<dbReference type="InterPro" id="IPR001962">
    <property type="entry name" value="Asn_synthase"/>
</dbReference>
<comment type="pathway">
    <text evidence="1">Amino-acid biosynthesis; L-asparagine biosynthesis; L-asparagine from L-aspartate (L-Gln route): step 1/1.</text>
</comment>
<dbReference type="InterPro" id="IPR006426">
    <property type="entry name" value="Asn_synth_AEB"/>
</dbReference>
<comment type="catalytic activity">
    <reaction evidence="7">
        <text>L-aspartate + L-glutamine + ATP + H2O = L-asparagine + L-glutamate + AMP + diphosphate + H(+)</text>
        <dbReference type="Rhea" id="RHEA:12228"/>
        <dbReference type="ChEBI" id="CHEBI:15377"/>
        <dbReference type="ChEBI" id="CHEBI:15378"/>
        <dbReference type="ChEBI" id="CHEBI:29985"/>
        <dbReference type="ChEBI" id="CHEBI:29991"/>
        <dbReference type="ChEBI" id="CHEBI:30616"/>
        <dbReference type="ChEBI" id="CHEBI:33019"/>
        <dbReference type="ChEBI" id="CHEBI:58048"/>
        <dbReference type="ChEBI" id="CHEBI:58359"/>
        <dbReference type="ChEBI" id="CHEBI:456215"/>
        <dbReference type="EC" id="6.3.5.4"/>
    </reaction>
</comment>
<feature type="binding site" evidence="9">
    <location>
        <position position="101"/>
    </location>
    <ligand>
        <name>L-glutamine</name>
        <dbReference type="ChEBI" id="CHEBI:58359"/>
    </ligand>
</feature>
<dbReference type="NCBIfam" id="TIGR01536">
    <property type="entry name" value="asn_synth_AEB"/>
    <property type="match status" value="1"/>
</dbReference>